<comment type="caution">
    <text evidence="9">The sequence shown here is derived from an EMBL/GenBank/DDBJ whole genome shotgun (WGS) entry which is preliminary data.</text>
</comment>
<dbReference type="InParanoid" id="A0A2P5CB56"/>
<dbReference type="Gene3D" id="3.40.30.10">
    <property type="entry name" value="Glutaredoxin"/>
    <property type="match status" value="2"/>
</dbReference>
<comment type="catalytic activity">
    <reaction evidence="6">
        <text>[protein]-dithiol + NAD(+) = [protein]-disulfide + NADH + H(+)</text>
        <dbReference type="Rhea" id="RHEA:18749"/>
        <dbReference type="Rhea" id="RHEA-COMP:10593"/>
        <dbReference type="Rhea" id="RHEA-COMP:10594"/>
        <dbReference type="ChEBI" id="CHEBI:15378"/>
        <dbReference type="ChEBI" id="CHEBI:29950"/>
        <dbReference type="ChEBI" id="CHEBI:50058"/>
        <dbReference type="ChEBI" id="CHEBI:57540"/>
        <dbReference type="ChEBI" id="CHEBI:57945"/>
        <dbReference type="EC" id="1.8.1.8"/>
    </reaction>
</comment>
<accession>A0A2P5CB56</accession>
<feature type="domain" description="Thioredoxin" evidence="8">
    <location>
        <begin position="31"/>
        <end position="228"/>
    </location>
</feature>
<dbReference type="Proteomes" id="UP000237000">
    <property type="component" value="Unassembled WGS sequence"/>
</dbReference>
<dbReference type="Pfam" id="PF13905">
    <property type="entry name" value="Thioredoxin_8"/>
    <property type="match status" value="1"/>
</dbReference>
<dbReference type="InterPro" id="IPR052259">
    <property type="entry name" value="Nucleoredoxin-like"/>
</dbReference>
<evidence type="ECO:0000313" key="9">
    <source>
        <dbReference type="EMBL" id="PON58279.1"/>
    </source>
</evidence>
<dbReference type="PANTHER" id="PTHR13871:SF96">
    <property type="entry name" value="THIOREDOXIN DOMAIN-CONTAINING PROTEIN"/>
    <property type="match status" value="1"/>
</dbReference>
<proteinExistence type="inferred from homology"/>
<organism evidence="9 10">
    <name type="scientific">Trema orientale</name>
    <name type="common">Charcoal tree</name>
    <name type="synonym">Celtis orientalis</name>
    <dbReference type="NCBI Taxonomy" id="63057"/>
    <lineage>
        <taxon>Eukaryota</taxon>
        <taxon>Viridiplantae</taxon>
        <taxon>Streptophyta</taxon>
        <taxon>Embryophyta</taxon>
        <taxon>Tracheophyta</taxon>
        <taxon>Spermatophyta</taxon>
        <taxon>Magnoliopsida</taxon>
        <taxon>eudicotyledons</taxon>
        <taxon>Gunneridae</taxon>
        <taxon>Pentapetalae</taxon>
        <taxon>rosids</taxon>
        <taxon>fabids</taxon>
        <taxon>Rosales</taxon>
        <taxon>Cannabaceae</taxon>
        <taxon>Trema</taxon>
    </lineage>
</organism>
<keyword evidence="2" id="KW-0677">Repeat</keyword>
<dbReference type="EC" id="1.8.1.8" evidence="1"/>
<dbReference type="InterPro" id="IPR012336">
    <property type="entry name" value="Thioredoxin-like_fold"/>
</dbReference>
<evidence type="ECO:0000256" key="3">
    <source>
        <dbReference type="ARBA" id="ARBA00023002"/>
    </source>
</evidence>
<name>A0A2P5CB56_TREOI</name>
<dbReference type="PANTHER" id="PTHR13871">
    <property type="entry name" value="THIOREDOXIN"/>
    <property type="match status" value="1"/>
</dbReference>
<reference evidence="10" key="1">
    <citation type="submission" date="2016-06" db="EMBL/GenBank/DDBJ databases">
        <title>Parallel loss of symbiosis genes in relatives of nitrogen-fixing non-legume Parasponia.</title>
        <authorList>
            <person name="Van Velzen R."/>
            <person name="Holmer R."/>
            <person name="Bu F."/>
            <person name="Rutten L."/>
            <person name="Van Zeijl A."/>
            <person name="Liu W."/>
            <person name="Santuari L."/>
            <person name="Cao Q."/>
            <person name="Sharma T."/>
            <person name="Shen D."/>
            <person name="Roswanjaya Y."/>
            <person name="Wardhani T."/>
            <person name="Kalhor M.S."/>
            <person name="Jansen J."/>
            <person name="Van den Hoogen J."/>
            <person name="Gungor B."/>
            <person name="Hartog M."/>
            <person name="Hontelez J."/>
            <person name="Verver J."/>
            <person name="Yang W.-C."/>
            <person name="Schijlen E."/>
            <person name="Repin R."/>
            <person name="Schilthuizen M."/>
            <person name="Schranz E."/>
            <person name="Heidstra R."/>
            <person name="Miyata K."/>
            <person name="Fedorova E."/>
            <person name="Kohlen W."/>
            <person name="Bisseling T."/>
            <person name="Smit S."/>
            <person name="Geurts R."/>
        </authorList>
    </citation>
    <scope>NUCLEOTIDE SEQUENCE [LARGE SCALE GENOMIC DNA]</scope>
    <source>
        <strain evidence="10">cv. RG33-2</strain>
    </source>
</reference>
<dbReference type="CDD" id="cd02947">
    <property type="entry name" value="TRX_family"/>
    <property type="match status" value="1"/>
</dbReference>
<evidence type="ECO:0000259" key="8">
    <source>
        <dbReference type="PROSITE" id="PS51352"/>
    </source>
</evidence>
<dbReference type="AlphaFoldDB" id="A0A2P5CB56"/>
<sequence>MLQNFPGKMVEEEEEEEEEELITHDCYDLKTLLGGSEQGFLVRNNGDQVKVDNLKGKMLGLYFSASWCRQCQKFTPDLVEVYDELSVWEIPHLVILDENGKVVSDEGVETIRAYGVEAYPFSRKRIKMLEIQEEEAKKTQSLRFILALPRRDYVISNDGKRDKSCQKLDRYFHYLTLRRVVIIGPDGKTLHPNAAYAIEEYGTLAYPFTSEKFAELPEIQKALEEAQTLESNLAAFDENFSRMPWLELPYGDKRKAILNRKLKVYSIPRVVAIGPTGRTICKNAVDLIDAYGADDIPSQMKVRKKMKTQIEKMVRTYKQYSILTQSVYTACSRVAMIVLSLQKV</sequence>
<dbReference type="SUPFAM" id="SSF52833">
    <property type="entry name" value="Thioredoxin-like"/>
    <property type="match status" value="1"/>
</dbReference>
<dbReference type="STRING" id="63057.A0A2P5CB56"/>
<dbReference type="PROSITE" id="PS51352">
    <property type="entry name" value="THIOREDOXIN_2"/>
    <property type="match status" value="1"/>
</dbReference>
<evidence type="ECO:0000313" key="10">
    <source>
        <dbReference type="Proteomes" id="UP000237000"/>
    </source>
</evidence>
<evidence type="ECO:0000256" key="2">
    <source>
        <dbReference type="ARBA" id="ARBA00022737"/>
    </source>
</evidence>
<dbReference type="GO" id="GO:0047134">
    <property type="term" value="F:protein-disulfide reductase [NAD(P)H] activity"/>
    <property type="evidence" value="ECO:0007669"/>
    <property type="project" value="UniProtKB-EC"/>
</dbReference>
<evidence type="ECO:0000256" key="1">
    <source>
        <dbReference type="ARBA" id="ARBA00012612"/>
    </source>
</evidence>
<dbReference type="InterPro" id="IPR013766">
    <property type="entry name" value="Thioredoxin_domain"/>
</dbReference>
<dbReference type="InterPro" id="IPR036249">
    <property type="entry name" value="Thioredoxin-like_sf"/>
</dbReference>
<evidence type="ECO:0000256" key="5">
    <source>
        <dbReference type="ARBA" id="ARBA00025782"/>
    </source>
</evidence>
<evidence type="ECO:0000256" key="4">
    <source>
        <dbReference type="ARBA" id="ARBA00023027"/>
    </source>
</evidence>
<keyword evidence="10" id="KW-1185">Reference proteome</keyword>
<dbReference type="EMBL" id="JXTC01000388">
    <property type="protein sequence ID" value="PON58279.1"/>
    <property type="molecule type" value="Genomic_DNA"/>
</dbReference>
<protein>
    <recommendedName>
        <fullName evidence="1">protein-disulfide reductase</fullName>
        <ecNumber evidence="1">1.8.1.8</ecNumber>
    </recommendedName>
</protein>
<comment type="similarity">
    <text evidence="5">Belongs to the nucleoredoxin family.</text>
</comment>
<dbReference type="OrthoDB" id="409136at2759"/>
<keyword evidence="4" id="KW-0520">NAD</keyword>
<gene>
    <name evidence="9" type="ORF">TorRG33x02_291510</name>
</gene>
<comment type="catalytic activity">
    <reaction evidence="7">
        <text>[protein]-dithiol + NADP(+) = [protein]-disulfide + NADPH + H(+)</text>
        <dbReference type="Rhea" id="RHEA:18753"/>
        <dbReference type="Rhea" id="RHEA-COMP:10593"/>
        <dbReference type="Rhea" id="RHEA-COMP:10594"/>
        <dbReference type="ChEBI" id="CHEBI:15378"/>
        <dbReference type="ChEBI" id="CHEBI:29950"/>
        <dbReference type="ChEBI" id="CHEBI:50058"/>
        <dbReference type="ChEBI" id="CHEBI:57783"/>
        <dbReference type="ChEBI" id="CHEBI:58349"/>
        <dbReference type="EC" id="1.8.1.8"/>
    </reaction>
</comment>
<evidence type="ECO:0000256" key="6">
    <source>
        <dbReference type="ARBA" id="ARBA00047388"/>
    </source>
</evidence>
<evidence type="ECO:0000256" key="7">
    <source>
        <dbReference type="ARBA" id="ARBA00047804"/>
    </source>
</evidence>
<keyword evidence="3" id="KW-0560">Oxidoreductase</keyword>